<dbReference type="InterPro" id="IPR011008">
    <property type="entry name" value="Dimeric_a/b-barrel"/>
</dbReference>
<name>A0A6I3J952_9ACTN</name>
<comment type="caution">
    <text evidence="1">The sequence shown here is derived from an EMBL/GenBank/DDBJ whole genome shotgun (WGS) entry which is preliminary data.</text>
</comment>
<protein>
    <recommendedName>
        <fullName evidence="3">EthD domain-containing protein</fullName>
    </recommendedName>
</protein>
<gene>
    <name evidence="1" type="ORF">GGQ22_02945</name>
</gene>
<evidence type="ECO:0000313" key="1">
    <source>
        <dbReference type="EMBL" id="MTB94030.1"/>
    </source>
</evidence>
<dbReference type="Proteomes" id="UP000433406">
    <property type="component" value="Unassembled WGS sequence"/>
</dbReference>
<dbReference type="SUPFAM" id="SSF54909">
    <property type="entry name" value="Dimeric alpha+beta barrel"/>
    <property type="match status" value="1"/>
</dbReference>
<evidence type="ECO:0008006" key="3">
    <source>
        <dbReference type="Google" id="ProtNLM"/>
    </source>
</evidence>
<reference evidence="1 2" key="1">
    <citation type="submission" date="2019-10" db="EMBL/GenBank/DDBJ databases">
        <title>Nocardioides novel species isolated from the excrement of Marmot.</title>
        <authorList>
            <person name="Zhang G."/>
        </authorList>
    </citation>
    <scope>NUCLEOTIDE SEQUENCE [LARGE SCALE GENOMIC DNA]</scope>
    <source>
        <strain evidence="2">zg-579</strain>
    </source>
</reference>
<keyword evidence="2" id="KW-1185">Reference proteome</keyword>
<proteinExistence type="predicted"/>
<accession>A0A6I3J952</accession>
<dbReference type="AlphaFoldDB" id="A0A6I3J952"/>
<organism evidence="1 2">
    <name type="scientific">Nocardioides marmotae</name>
    <dbReference type="NCBI Taxonomy" id="2663857"/>
    <lineage>
        <taxon>Bacteria</taxon>
        <taxon>Bacillati</taxon>
        <taxon>Actinomycetota</taxon>
        <taxon>Actinomycetes</taxon>
        <taxon>Propionibacteriales</taxon>
        <taxon>Nocardioidaceae</taxon>
        <taxon>Nocardioides</taxon>
    </lineage>
</organism>
<evidence type="ECO:0000313" key="2">
    <source>
        <dbReference type="Proteomes" id="UP000433406"/>
    </source>
</evidence>
<dbReference type="EMBL" id="WLCI01000003">
    <property type="protein sequence ID" value="MTB94030.1"/>
    <property type="molecule type" value="Genomic_DNA"/>
</dbReference>
<sequence>MVYLLLGGSGPLRDALLAGGLRDRLAALGAGRLQVNLDDDPVADAMRIASPDGPVRAVVSVWTGDTATGAVIGAVTDALAGAVAGSGARLAGYEVEQRRPLEPPAVPDGVRADALANVAVLRRPAELDEAEWRHRWLVDHTPVAIATQGTFGYLQNVVVAPVTADAPYVSAIVEELFPMAATTDLHAFYGTGGDDAELRSRMEQMMASVSRFGADRGLDLAPTSRYCWSLERRERRAIAYDGARTRRTQG</sequence>